<reference evidence="2 3" key="1">
    <citation type="submission" date="2021-03" db="EMBL/GenBank/DDBJ databases">
        <title>Genomic Encyclopedia of Type Strains, Phase IV (KMG-IV): sequencing the most valuable type-strain genomes for metagenomic binning, comparative biology and taxonomic classification.</title>
        <authorList>
            <person name="Goeker M."/>
        </authorList>
    </citation>
    <scope>NUCLEOTIDE SEQUENCE [LARGE SCALE GENOMIC DNA]</scope>
    <source>
        <strain evidence="2 3">DSM 26806</strain>
    </source>
</reference>
<gene>
    <name evidence="2" type="ORF">J2Z69_002941</name>
</gene>
<dbReference type="PANTHER" id="PTHR34094">
    <property type="match status" value="1"/>
</dbReference>
<dbReference type="Proteomes" id="UP001519288">
    <property type="component" value="Unassembled WGS sequence"/>
</dbReference>
<name>A0ABS4JJK1_9BACL</name>
<dbReference type="PANTHER" id="PTHR34094:SF1">
    <property type="entry name" value="PROTEIN FAM185A"/>
    <property type="match status" value="1"/>
</dbReference>
<organism evidence="2 3">
    <name type="scientific">Paenibacillus shirakamiensis</name>
    <dbReference type="NCBI Taxonomy" id="1265935"/>
    <lineage>
        <taxon>Bacteria</taxon>
        <taxon>Bacillati</taxon>
        <taxon>Bacillota</taxon>
        <taxon>Bacilli</taxon>
        <taxon>Bacillales</taxon>
        <taxon>Paenibacillaceae</taxon>
        <taxon>Paenibacillus</taxon>
    </lineage>
</organism>
<sequence>MKKFLAIIIILIVVGVAVMLVQQSGHTQNSNTYTKKWTFDPGQLHDLVVKSDYSVDVAWIKSTDGTNYVEASGRMAEKTIDQLKQADVHQGTLDLNLKDASSIQFLSVNFRSDTQRIVIALSNLQNIEKVRFDLAAANGTFRDMQANNIEISSESGSIMLNAIASNHLKVNVESGNITGEAIASNFDWKAESGDIKINRLSGNGSAATESGNIRITDQNASQLELSAESGNIYVTPNPNFQGIYDAKADSGSVQVPNSPQITQDVIKARTDSGDISIRANN</sequence>
<dbReference type="Pfam" id="PF13349">
    <property type="entry name" value="DUF4097"/>
    <property type="match status" value="1"/>
</dbReference>
<protein>
    <submittedName>
        <fullName evidence="2">DUF4097 and DUF4098 domain-containing protein YvlB</fullName>
    </submittedName>
</protein>
<accession>A0ABS4JJK1</accession>
<dbReference type="RefSeq" id="WP_209864003.1">
    <property type="nucleotide sequence ID" value="NZ_JAGGLD010000005.1"/>
</dbReference>
<evidence type="ECO:0000259" key="1">
    <source>
        <dbReference type="Pfam" id="PF13349"/>
    </source>
</evidence>
<proteinExistence type="predicted"/>
<feature type="domain" description="DUF4097" evidence="1">
    <location>
        <begin position="46"/>
        <end position="277"/>
    </location>
</feature>
<comment type="caution">
    <text evidence="2">The sequence shown here is derived from an EMBL/GenBank/DDBJ whole genome shotgun (WGS) entry which is preliminary data.</text>
</comment>
<evidence type="ECO:0000313" key="2">
    <source>
        <dbReference type="EMBL" id="MBP2001885.1"/>
    </source>
</evidence>
<keyword evidence="3" id="KW-1185">Reference proteome</keyword>
<dbReference type="EMBL" id="JAGGLD010000005">
    <property type="protein sequence ID" value="MBP2001885.1"/>
    <property type="molecule type" value="Genomic_DNA"/>
</dbReference>
<dbReference type="InterPro" id="IPR025164">
    <property type="entry name" value="Toastrack_DUF4097"/>
</dbReference>
<evidence type="ECO:0000313" key="3">
    <source>
        <dbReference type="Proteomes" id="UP001519288"/>
    </source>
</evidence>